<accession>A0A6C1EB83</accession>
<feature type="compositionally biased region" description="Basic and acidic residues" evidence="3">
    <location>
        <begin position="1"/>
        <end position="16"/>
    </location>
</feature>
<dbReference type="GO" id="GO:0005525">
    <property type="term" value="F:GTP binding"/>
    <property type="evidence" value="ECO:0007669"/>
    <property type="project" value="TreeGrafter"/>
</dbReference>
<feature type="compositionally biased region" description="Polar residues" evidence="3">
    <location>
        <begin position="22"/>
        <end position="32"/>
    </location>
</feature>
<feature type="region of interest" description="Disordered" evidence="3">
    <location>
        <begin position="444"/>
        <end position="479"/>
    </location>
</feature>
<dbReference type="GO" id="GO:0097271">
    <property type="term" value="P:protein localization to bud neck"/>
    <property type="evidence" value="ECO:0007669"/>
    <property type="project" value="TreeGrafter"/>
</dbReference>
<dbReference type="InterPro" id="IPR011993">
    <property type="entry name" value="PH-like_dom_sf"/>
</dbReference>
<feature type="domain" description="PH" evidence="4">
    <location>
        <begin position="1302"/>
        <end position="1413"/>
    </location>
</feature>
<gene>
    <name evidence="5" type="primary">BUD4_2</name>
    <name evidence="5" type="ORF">GRS66_008797</name>
</gene>
<evidence type="ECO:0000256" key="1">
    <source>
        <dbReference type="ARBA" id="ARBA00022618"/>
    </source>
</evidence>
<dbReference type="InterPro" id="IPR052007">
    <property type="entry name" value="Bud4"/>
</dbReference>
<feature type="region of interest" description="Disordered" evidence="3">
    <location>
        <begin position="272"/>
        <end position="316"/>
    </location>
</feature>
<dbReference type="PANTHER" id="PTHR36100">
    <property type="entry name" value="BUD SITE SELECTION PROTEIN 4"/>
    <property type="match status" value="1"/>
</dbReference>
<evidence type="ECO:0000259" key="4">
    <source>
        <dbReference type="PROSITE" id="PS50003"/>
    </source>
</evidence>
<dbReference type="Gene3D" id="2.30.29.30">
    <property type="entry name" value="Pleckstrin-homology domain (PH domain)/Phosphotyrosine-binding domain (PTB)"/>
    <property type="match status" value="1"/>
</dbReference>
<evidence type="ECO:0000313" key="6">
    <source>
        <dbReference type="Proteomes" id="UP000501346"/>
    </source>
</evidence>
<feature type="compositionally biased region" description="Polar residues" evidence="3">
    <location>
        <begin position="648"/>
        <end position="664"/>
    </location>
</feature>
<keyword evidence="1" id="KW-0132">Cell division</keyword>
<dbReference type="GO" id="GO:0007120">
    <property type="term" value="P:axial cellular bud site selection"/>
    <property type="evidence" value="ECO:0007669"/>
    <property type="project" value="TreeGrafter"/>
</dbReference>
<dbReference type="GO" id="GO:0000142">
    <property type="term" value="C:cellular bud neck contractile ring"/>
    <property type="evidence" value="ECO:0007669"/>
    <property type="project" value="TreeGrafter"/>
</dbReference>
<feature type="region of interest" description="Disordered" evidence="3">
    <location>
        <begin position="1"/>
        <end position="37"/>
    </location>
</feature>
<dbReference type="SUPFAM" id="SSF50729">
    <property type="entry name" value="PH domain-like"/>
    <property type="match status" value="1"/>
</dbReference>
<feature type="region of interest" description="Disordered" evidence="3">
    <location>
        <begin position="529"/>
        <end position="591"/>
    </location>
</feature>
<dbReference type="OrthoDB" id="2123378at2759"/>
<reference evidence="5 6" key="1">
    <citation type="journal article" date="2019" name="BMC Genomics">
        <title>Chromosome level assembly and comparative genome analysis confirm lager-brewing yeasts originated from a single hybridization.</title>
        <authorList>
            <person name="Salazar A.N."/>
            <person name="Gorter de Vries A.R."/>
            <person name="van den Broek M."/>
            <person name="Brouwers N."/>
            <person name="de la Torre Cortes P."/>
            <person name="Kuijpers N.G.A."/>
            <person name="Daran J.G."/>
            <person name="Abeel T."/>
        </authorList>
    </citation>
    <scope>NUCLEOTIDE SEQUENCE [LARGE SCALE GENOMIC DNA]</scope>
    <source>
        <strain evidence="5 6">CBS 1483</strain>
    </source>
</reference>
<dbReference type="PROSITE" id="PS50003">
    <property type="entry name" value="PH_DOMAIN"/>
    <property type="match status" value="1"/>
</dbReference>
<keyword evidence="2" id="KW-0131">Cell cycle</keyword>
<dbReference type="CDD" id="cd13278">
    <property type="entry name" value="PH_Bud4"/>
    <property type="match status" value="1"/>
</dbReference>
<evidence type="ECO:0000313" key="5">
    <source>
        <dbReference type="EMBL" id="QID86181.1"/>
    </source>
</evidence>
<keyword evidence="6" id="KW-1185">Reference proteome</keyword>
<evidence type="ECO:0000256" key="2">
    <source>
        <dbReference type="ARBA" id="ARBA00023306"/>
    </source>
</evidence>
<name>A0A6C1EB83_SACPS</name>
<feature type="compositionally biased region" description="Polar residues" evidence="3">
    <location>
        <begin position="277"/>
        <end position="316"/>
    </location>
</feature>
<dbReference type="SMART" id="SM00233">
    <property type="entry name" value="PH"/>
    <property type="match status" value="1"/>
</dbReference>
<dbReference type="Pfam" id="PF00169">
    <property type="entry name" value="PH"/>
    <property type="match status" value="1"/>
</dbReference>
<feature type="compositionally biased region" description="Basic and acidic residues" evidence="3">
    <location>
        <begin position="549"/>
        <end position="580"/>
    </location>
</feature>
<organism evidence="5 6">
    <name type="scientific">Saccharomyces pastorianus</name>
    <name type="common">Lager yeast</name>
    <name type="synonym">Saccharomyces cerevisiae x Saccharomyces eubayanus</name>
    <dbReference type="NCBI Taxonomy" id="27292"/>
    <lineage>
        <taxon>Eukaryota</taxon>
        <taxon>Fungi</taxon>
        <taxon>Dikarya</taxon>
        <taxon>Ascomycota</taxon>
        <taxon>Saccharomycotina</taxon>
        <taxon>Saccharomycetes</taxon>
        <taxon>Saccharomycetales</taxon>
        <taxon>Saccharomycetaceae</taxon>
        <taxon>Saccharomyces</taxon>
    </lineage>
</organism>
<feature type="region of interest" description="Disordered" evidence="3">
    <location>
        <begin position="648"/>
        <end position="673"/>
    </location>
</feature>
<protein>
    <submittedName>
        <fullName evidence="5">Bud site selection protein bud4</fullName>
    </submittedName>
</protein>
<dbReference type="EMBL" id="CP049007">
    <property type="protein sequence ID" value="QID86181.1"/>
    <property type="molecule type" value="Genomic_DNA"/>
</dbReference>
<feature type="compositionally biased region" description="Polar residues" evidence="3">
    <location>
        <begin position="538"/>
        <end position="548"/>
    </location>
</feature>
<feature type="region of interest" description="Disordered" evidence="3">
    <location>
        <begin position="57"/>
        <end position="76"/>
    </location>
</feature>
<evidence type="ECO:0000256" key="3">
    <source>
        <dbReference type="SAM" id="MobiDB-lite"/>
    </source>
</evidence>
<sequence length="1447" mass="164514">MHDAESTVDSLLKEIDNEMEQTKSNITQNGSEDTPHNWKLPLQEIGDDTMEMLVKHNTRSNATENSRGRSPSKMSTISNESLNLGLLRVNSELEESPAAVHQERIKNSVANGALGHANSPKVLNNLKNMAQDIDKLARDEEKPVKLSSSPLKFTLKSTQPLLSYPESPIHRSSIEIETNYDDEDEEEEDAYTCLTQSPQILHSPSRIPITNAVSINKLNLDFTLNPNESDKSLVSDTSVDSTGRELDTKTIPELPFCMSSTPEMTPVDEKCNLPSKLLNTSNNSHSDSRSPTASVEDLNISTNLPGADSSQNNPVTTDADALIENDVVRDLQQNMEHIDDAFDEKKVLDEGCSNEPVTFLGENDTRSIVYSNKGTNANVQEFSQEDSLAHSEPKFKDLNATSDDVWNEDKETDANISTSTKSEESYIADYKVTRQEDWDTKKLHQESEHANEQPAIIPQKDSSEETFTELNNESEFQRNFKDGEEYRIVQHEESLYGQRTKSPEENIINGSEIGVDHGEAAEVNEPLAKTSAEEHDLSSSCEDQSVSEARNKDRIEEKEVETKDENIETEKDESEYHKVEENEEPEHVPLLPPLPRWEEIQFNEPFIDENDTSNDSIDLTRSMKPSDYISIWHIQEEEIKSNSPESIANSQFSQQSSITTASTVDSKKDNGSTSFKFKPRIVSRSRIYNPKSRVSSLNYYDNEDYILSNSEWNALDPMRRNTLISKRIQDNIRTQKGHAPLIRPSVMKLNGEDSGFQNHFLEVEQPQEHENIPLSTHLSEQDITTNVGLDEQKLPTNTQDEAEISIREIESAGDITFNRGDLLSLSFDEELGQDFANFLDALDHDSTSFNHGPDDSSSFQRDSSKKSFNSLWESSYELKPPPSIRKQPIAPDVLQKLLESDTKDDADLEKIREERITEPRTGLGIGMLKTPVKDVSIALAASIKGYEASFSDIDSRPEGMNNSDTITLNMFDDFEEDKMTPSTPVRSISPIKRHVSSPFKVVKAGNKQENNEINIKAEEEIEPMTQQETDGLKQDIPPLLAQTKDNVEAKEETITQLEEPQDVEQEFPDMGTLYLSIKAISTLALYGTKSHRATYAIVFDNGENVVQTPWESLPYDGNIRINKEFELPIDFKGKAETSSASSERDSYKKCVITLKCKYEKPRHELVEIVDKVPVGKSFFGKTKYKFEKKYVQKKPKQDEWDYLFAQDGSFARCEIEINEEFLKNVAFNTSHMHYNMINKWSRIADKIHGSKRLYELPRKAPHKVASLDVEACFLERTSAFEQFPKQFSLVNKIVSKYKLQQNIYKEGYLLQDGGDLKGKIENRFFKLHGSQLSGYHEISRKAKIDINLLKVTKVLRNEDIQADNGGQRNFTDWVLFNECFQLVFDDGERITFNAECSNEEKSDWYNKLQEVVELNVFHQPWVKKYCEKLAEEEKTRTTGHNLKQDFN</sequence>
<feature type="compositionally biased region" description="Polar residues" evidence="3">
    <location>
        <begin position="59"/>
        <end position="76"/>
    </location>
</feature>
<dbReference type="InterPro" id="IPR001849">
    <property type="entry name" value="PH_domain"/>
</dbReference>
<proteinExistence type="predicted"/>
<dbReference type="PANTHER" id="PTHR36100:SF1">
    <property type="entry name" value="BUD SITE SELECTION PROTEIN 4"/>
    <property type="match status" value="1"/>
</dbReference>
<dbReference type="Proteomes" id="UP000501346">
    <property type="component" value="Chromosome SeX-ScX"/>
</dbReference>